<dbReference type="InterPro" id="IPR010419">
    <property type="entry name" value="CO_DH_gsu"/>
</dbReference>
<comment type="caution">
    <text evidence="1">The sequence shown here is derived from an EMBL/GenBank/DDBJ whole genome shotgun (WGS) entry which is preliminary data.</text>
</comment>
<reference evidence="1 2" key="1">
    <citation type="submission" date="2020-10" db="EMBL/GenBank/DDBJ databases">
        <title>Sequencing the genomes of 1000 actinobacteria strains.</title>
        <authorList>
            <person name="Klenk H.-P."/>
        </authorList>
    </citation>
    <scope>NUCLEOTIDE SEQUENCE [LARGE SCALE GENOMIC DNA]</scope>
    <source>
        <strain evidence="1 2">DSM 7307</strain>
    </source>
</reference>
<dbReference type="PANTHER" id="PTHR38588:SF1">
    <property type="entry name" value="BLL0334 PROTEIN"/>
    <property type="match status" value="1"/>
</dbReference>
<dbReference type="SUPFAM" id="SSF55961">
    <property type="entry name" value="Bet v1-like"/>
    <property type="match status" value="1"/>
</dbReference>
<evidence type="ECO:0000313" key="2">
    <source>
        <dbReference type="Proteomes" id="UP000620262"/>
    </source>
</evidence>
<keyword evidence="2" id="KW-1185">Reference proteome</keyword>
<name>A0ABR9IM95_RHIVS</name>
<dbReference type="InterPro" id="IPR023393">
    <property type="entry name" value="START-like_dom_sf"/>
</dbReference>
<sequence length="150" mass="16182">MDLIGEERIAAPRDVVWAAMNDPDIIRQCIPGCQSVEKRSPTEFVATVKVGFGLFSVTFNGDIRLSNVDAPRSYTISAEGRGGIAGFAKGEADVTLVNEGLHTLLRYEADGDTGGRIAELGGRLIRATLERLARRFWGNFNAAVIEKTAG</sequence>
<dbReference type="RefSeq" id="WP_192728354.1">
    <property type="nucleotide sequence ID" value="NZ_BAAAVL010000001.1"/>
</dbReference>
<protein>
    <submittedName>
        <fullName evidence="1">Carbon monoxide dehydrogenase subunit G</fullName>
    </submittedName>
</protein>
<dbReference type="Gene3D" id="3.30.530.20">
    <property type="match status" value="1"/>
</dbReference>
<evidence type="ECO:0000313" key="1">
    <source>
        <dbReference type="EMBL" id="MBE1504306.1"/>
    </source>
</evidence>
<dbReference type="CDD" id="cd05018">
    <property type="entry name" value="CoxG"/>
    <property type="match status" value="1"/>
</dbReference>
<dbReference type="Proteomes" id="UP000620262">
    <property type="component" value="Unassembled WGS sequence"/>
</dbReference>
<proteinExistence type="predicted"/>
<accession>A0ABR9IM95</accession>
<gene>
    <name evidence="1" type="ORF">H4W29_001487</name>
</gene>
<organism evidence="1 2">
    <name type="scientific">Rhizobium viscosum</name>
    <name type="common">Arthrobacter viscosus</name>
    <dbReference type="NCBI Taxonomy" id="1673"/>
    <lineage>
        <taxon>Bacteria</taxon>
        <taxon>Pseudomonadati</taxon>
        <taxon>Pseudomonadota</taxon>
        <taxon>Alphaproteobacteria</taxon>
        <taxon>Hyphomicrobiales</taxon>
        <taxon>Rhizobiaceae</taxon>
        <taxon>Rhizobium/Agrobacterium group</taxon>
        <taxon>Rhizobium</taxon>
    </lineage>
</organism>
<dbReference type="PANTHER" id="PTHR38588">
    <property type="entry name" value="BLL0334 PROTEIN"/>
    <property type="match status" value="1"/>
</dbReference>
<dbReference type="EMBL" id="JADBEC010000001">
    <property type="protein sequence ID" value="MBE1504306.1"/>
    <property type="molecule type" value="Genomic_DNA"/>
</dbReference>
<dbReference type="Pfam" id="PF06240">
    <property type="entry name" value="COXG"/>
    <property type="match status" value="1"/>
</dbReference>